<dbReference type="InterPro" id="IPR017452">
    <property type="entry name" value="GPCR_Rhodpsn_7TM"/>
</dbReference>
<feature type="transmembrane region" description="Helical" evidence="5">
    <location>
        <begin position="93"/>
        <end position="115"/>
    </location>
</feature>
<evidence type="ECO:0000256" key="3">
    <source>
        <dbReference type="ARBA" id="ARBA00022989"/>
    </source>
</evidence>
<dbReference type="CDD" id="cd14978">
    <property type="entry name" value="7tmA_FMRFamide_R-like"/>
    <property type="match status" value="1"/>
</dbReference>
<dbReference type="PANTHER" id="PTHR46641:SF2">
    <property type="entry name" value="FMRFAMIDE RECEPTOR"/>
    <property type="match status" value="1"/>
</dbReference>
<dbReference type="AlphaFoldDB" id="A0ABD0J6Q5"/>
<dbReference type="InterPro" id="IPR000276">
    <property type="entry name" value="GPCR_Rhodpsn"/>
</dbReference>
<dbReference type="SUPFAM" id="SSF81321">
    <property type="entry name" value="Family A G protein-coupled receptor-like"/>
    <property type="match status" value="1"/>
</dbReference>
<keyword evidence="3 5" id="KW-1133">Transmembrane helix</keyword>
<evidence type="ECO:0000256" key="2">
    <source>
        <dbReference type="ARBA" id="ARBA00022692"/>
    </source>
</evidence>
<feature type="transmembrane region" description="Helical" evidence="5">
    <location>
        <begin position="135"/>
        <end position="156"/>
    </location>
</feature>
<comment type="subcellular location">
    <subcellularLocation>
        <location evidence="1">Membrane</location>
    </subcellularLocation>
</comment>
<evidence type="ECO:0000256" key="5">
    <source>
        <dbReference type="SAM" id="Phobius"/>
    </source>
</evidence>
<dbReference type="EMBL" id="JACVVK020000601">
    <property type="protein sequence ID" value="KAK7463290.1"/>
    <property type="molecule type" value="Genomic_DNA"/>
</dbReference>
<feature type="transmembrane region" description="Helical" evidence="5">
    <location>
        <begin position="276"/>
        <end position="299"/>
    </location>
</feature>
<protein>
    <recommendedName>
        <fullName evidence="6">G-protein coupled receptors family 1 profile domain-containing protein</fullName>
    </recommendedName>
</protein>
<dbReference type="Pfam" id="PF00001">
    <property type="entry name" value="7tm_1"/>
    <property type="match status" value="1"/>
</dbReference>
<dbReference type="Proteomes" id="UP001519460">
    <property type="component" value="Unassembled WGS sequence"/>
</dbReference>
<feature type="transmembrane region" description="Helical" evidence="5">
    <location>
        <begin position="177"/>
        <end position="197"/>
    </location>
</feature>
<dbReference type="PROSITE" id="PS50262">
    <property type="entry name" value="G_PROTEIN_RECEP_F1_2"/>
    <property type="match status" value="1"/>
</dbReference>
<feature type="transmembrane region" description="Helical" evidence="5">
    <location>
        <begin position="60"/>
        <end position="81"/>
    </location>
</feature>
<gene>
    <name evidence="7" type="ORF">BaRGS_00038128</name>
</gene>
<evidence type="ECO:0000256" key="4">
    <source>
        <dbReference type="ARBA" id="ARBA00023136"/>
    </source>
</evidence>
<evidence type="ECO:0000313" key="7">
    <source>
        <dbReference type="EMBL" id="KAK7463290.1"/>
    </source>
</evidence>
<comment type="caution">
    <text evidence="7">The sequence shown here is derived from an EMBL/GenBank/DDBJ whole genome shotgun (WGS) entry which is preliminary data.</text>
</comment>
<sequence>MKSYSVINSSVLSVLENISSVDFVPYSDRDSAAENEDLCEDGIEHAHEEFYLMAQYVTGLIIYPILCIIGITGNILALIVLGHKDMATSTNVYLSALAVSDTFKLLNDLMYFMILAVSLSDPLTGQIMMSSVYPYAHYIFNMSVCVTAWLTISVAAERYICVCHASKAKELCTIHRARIICSVVFVFMIILSIPSGFRYRVETVHDVRNNVTCPRVVPTALGTNDAFMIPYSWIQNSLRGIIPVFVLVYMNARIINELRKERVKGKKFSARNRITLMLIVIIFMFLVCITPDAIMSTFFGKGYVEEGYLVKGVREITDSLLAVNSAFNFLLYCSMSQAFRNTFLKIFCPFRGTVKSPERQPIARKETLVEGDVIRANGHLKSGKTTETYL</sequence>
<dbReference type="GO" id="GO:0016020">
    <property type="term" value="C:membrane"/>
    <property type="evidence" value="ECO:0007669"/>
    <property type="project" value="UniProtKB-SubCell"/>
</dbReference>
<proteinExistence type="predicted"/>
<keyword evidence="8" id="KW-1185">Reference proteome</keyword>
<keyword evidence="2 5" id="KW-0812">Transmembrane</keyword>
<feature type="transmembrane region" description="Helical" evidence="5">
    <location>
        <begin position="237"/>
        <end position="255"/>
    </location>
</feature>
<name>A0ABD0J6Q5_9CAEN</name>
<evidence type="ECO:0000256" key="1">
    <source>
        <dbReference type="ARBA" id="ARBA00004370"/>
    </source>
</evidence>
<reference evidence="7 8" key="1">
    <citation type="journal article" date="2023" name="Sci. Data">
        <title>Genome assembly of the Korean intertidal mud-creeper Batillaria attramentaria.</title>
        <authorList>
            <person name="Patra A.K."/>
            <person name="Ho P.T."/>
            <person name="Jun S."/>
            <person name="Lee S.J."/>
            <person name="Kim Y."/>
            <person name="Won Y.J."/>
        </authorList>
    </citation>
    <scope>NUCLEOTIDE SEQUENCE [LARGE SCALE GENOMIC DNA]</scope>
    <source>
        <strain evidence="7">Wonlab-2016</strain>
    </source>
</reference>
<evidence type="ECO:0000313" key="8">
    <source>
        <dbReference type="Proteomes" id="UP001519460"/>
    </source>
</evidence>
<dbReference type="PANTHER" id="PTHR46641">
    <property type="entry name" value="FMRFAMIDE RECEPTOR-RELATED"/>
    <property type="match status" value="1"/>
</dbReference>
<dbReference type="PRINTS" id="PR00237">
    <property type="entry name" value="GPCRRHODOPSN"/>
</dbReference>
<evidence type="ECO:0000259" key="6">
    <source>
        <dbReference type="PROSITE" id="PS50262"/>
    </source>
</evidence>
<feature type="domain" description="G-protein coupled receptors family 1 profile" evidence="6">
    <location>
        <begin position="73"/>
        <end position="332"/>
    </location>
</feature>
<dbReference type="Gene3D" id="1.20.1070.10">
    <property type="entry name" value="Rhodopsin 7-helix transmembrane proteins"/>
    <property type="match status" value="1"/>
</dbReference>
<organism evidence="7 8">
    <name type="scientific">Batillaria attramentaria</name>
    <dbReference type="NCBI Taxonomy" id="370345"/>
    <lineage>
        <taxon>Eukaryota</taxon>
        <taxon>Metazoa</taxon>
        <taxon>Spiralia</taxon>
        <taxon>Lophotrochozoa</taxon>
        <taxon>Mollusca</taxon>
        <taxon>Gastropoda</taxon>
        <taxon>Caenogastropoda</taxon>
        <taxon>Sorbeoconcha</taxon>
        <taxon>Cerithioidea</taxon>
        <taxon>Batillariidae</taxon>
        <taxon>Batillaria</taxon>
    </lineage>
</organism>
<accession>A0ABD0J6Q5</accession>
<keyword evidence="4 5" id="KW-0472">Membrane</keyword>
<dbReference type="InterPro" id="IPR052954">
    <property type="entry name" value="GPCR-Ligand_Int"/>
</dbReference>